<evidence type="ECO:0000313" key="2">
    <source>
        <dbReference type="EMBL" id="MCS0582261.1"/>
    </source>
</evidence>
<dbReference type="Gene3D" id="3.30.720.120">
    <property type="match status" value="1"/>
</dbReference>
<accession>A0ABT1ZQR5</accession>
<name>A0ABT1ZQR5_9BURK</name>
<dbReference type="Gene3D" id="3.30.720.110">
    <property type="match status" value="1"/>
</dbReference>
<proteinExistence type="predicted"/>
<dbReference type="InterPro" id="IPR004360">
    <property type="entry name" value="Glyas_Fos-R_dOase_dom"/>
</dbReference>
<dbReference type="PANTHER" id="PTHR34109:SF1">
    <property type="entry name" value="VOC DOMAIN-CONTAINING PROTEIN"/>
    <property type="match status" value="1"/>
</dbReference>
<organism evidence="2 3">
    <name type="scientific">Massilia pinisoli</name>
    <dbReference type="NCBI Taxonomy" id="1772194"/>
    <lineage>
        <taxon>Bacteria</taxon>
        <taxon>Pseudomonadati</taxon>
        <taxon>Pseudomonadota</taxon>
        <taxon>Betaproteobacteria</taxon>
        <taxon>Burkholderiales</taxon>
        <taxon>Oxalobacteraceae</taxon>
        <taxon>Telluria group</taxon>
        <taxon>Massilia</taxon>
    </lineage>
</organism>
<dbReference type="SUPFAM" id="SSF54593">
    <property type="entry name" value="Glyoxalase/Bleomycin resistance protein/Dihydroxybiphenyl dioxygenase"/>
    <property type="match status" value="1"/>
</dbReference>
<dbReference type="InterPro" id="IPR029068">
    <property type="entry name" value="Glyas_Bleomycin-R_OHBP_Dase"/>
</dbReference>
<dbReference type="Proteomes" id="UP001204151">
    <property type="component" value="Unassembled WGS sequence"/>
</dbReference>
<dbReference type="InterPro" id="IPR037523">
    <property type="entry name" value="VOC_core"/>
</dbReference>
<dbReference type="PANTHER" id="PTHR34109">
    <property type="entry name" value="BNAUNNG04460D PROTEIN-RELATED"/>
    <property type="match status" value="1"/>
</dbReference>
<dbReference type="RefSeq" id="WP_258816839.1">
    <property type="nucleotide sequence ID" value="NZ_JANUGW010000007.1"/>
</dbReference>
<protein>
    <submittedName>
        <fullName evidence="2">VOC family protein</fullName>
    </submittedName>
</protein>
<reference evidence="2 3" key="1">
    <citation type="submission" date="2022-08" db="EMBL/GenBank/DDBJ databases">
        <title>Reclassification of Massilia species as members of the genera Telluria, Duganella, Pseudoduganella, Mokoshia gen. nov. and Zemynaea gen. nov. using orthogonal and non-orthogonal genome-based approaches.</title>
        <authorList>
            <person name="Bowman J.P."/>
        </authorList>
    </citation>
    <scope>NUCLEOTIDE SEQUENCE [LARGE SCALE GENOMIC DNA]</scope>
    <source>
        <strain evidence="2 3">JCM 31316</strain>
    </source>
</reference>
<dbReference type="Pfam" id="PF00903">
    <property type="entry name" value="Glyoxalase"/>
    <property type="match status" value="1"/>
</dbReference>
<feature type="domain" description="VOC" evidence="1">
    <location>
        <begin position="3"/>
        <end position="131"/>
    </location>
</feature>
<evidence type="ECO:0000313" key="3">
    <source>
        <dbReference type="Proteomes" id="UP001204151"/>
    </source>
</evidence>
<gene>
    <name evidence="2" type="ORF">NX784_11715</name>
</gene>
<comment type="caution">
    <text evidence="2">The sequence shown here is derived from an EMBL/GenBank/DDBJ whole genome shotgun (WGS) entry which is preliminary data.</text>
</comment>
<keyword evidence="3" id="KW-1185">Reference proteome</keyword>
<evidence type="ECO:0000259" key="1">
    <source>
        <dbReference type="PROSITE" id="PS51819"/>
    </source>
</evidence>
<sequence>MPSIAIPCLRYRDTPAAIDWLCEVFGFACQVAVPGIDGAIAHAQLTLGDGMIMLGSVSGEGEYGKVLVQPDEIRGRQTQTVYLQVNDADRVCERARNAGAIILQEPADTEFGSRGFMCRDLEGHVWNVGTYDPWKPDDLFLPNR</sequence>
<dbReference type="EMBL" id="JANUGW010000007">
    <property type="protein sequence ID" value="MCS0582261.1"/>
    <property type="molecule type" value="Genomic_DNA"/>
</dbReference>
<dbReference type="PROSITE" id="PS51819">
    <property type="entry name" value="VOC"/>
    <property type="match status" value="1"/>
</dbReference>
<dbReference type="CDD" id="cd08355">
    <property type="entry name" value="TioX_like"/>
    <property type="match status" value="1"/>
</dbReference>